<name>A0AAD7ATJ1_9AGAR</name>
<dbReference type="PANTHER" id="PTHR19959">
    <property type="entry name" value="KINESIN LIGHT CHAIN"/>
    <property type="match status" value="1"/>
</dbReference>
<keyword evidence="4" id="KW-1185">Reference proteome</keyword>
<protein>
    <submittedName>
        <fullName evidence="3">Uncharacterized protein</fullName>
    </submittedName>
</protein>
<evidence type="ECO:0000313" key="3">
    <source>
        <dbReference type="EMBL" id="KAJ7367682.1"/>
    </source>
</evidence>
<feature type="compositionally biased region" description="Low complexity" evidence="1">
    <location>
        <begin position="1014"/>
        <end position="1025"/>
    </location>
</feature>
<feature type="transmembrane region" description="Helical" evidence="2">
    <location>
        <begin position="1096"/>
        <end position="1113"/>
    </location>
</feature>
<gene>
    <name evidence="3" type="ORF">DFH08DRAFT_980308</name>
</gene>
<proteinExistence type="predicted"/>
<organism evidence="3 4">
    <name type="scientific">Mycena albidolilacea</name>
    <dbReference type="NCBI Taxonomy" id="1033008"/>
    <lineage>
        <taxon>Eukaryota</taxon>
        <taxon>Fungi</taxon>
        <taxon>Dikarya</taxon>
        <taxon>Basidiomycota</taxon>
        <taxon>Agaricomycotina</taxon>
        <taxon>Agaricomycetes</taxon>
        <taxon>Agaricomycetidae</taxon>
        <taxon>Agaricales</taxon>
        <taxon>Marasmiineae</taxon>
        <taxon>Mycenaceae</taxon>
        <taxon>Mycena</taxon>
    </lineage>
</organism>
<reference evidence="3" key="1">
    <citation type="submission" date="2023-03" db="EMBL/GenBank/DDBJ databases">
        <title>Massive genome expansion in bonnet fungi (Mycena s.s.) driven by repeated elements and novel gene families across ecological guilds.</title>
        <authorList>
            <consortium name="Lawrence Berkeley National Laboratory"/>
            <person name="Harder C.B."/>
            <person name="Miyauchi S."/>
            <person name="Viragh M."/>
            <person name="Kuo A."/>
            <person name="Thoen E."/>
            <person name="Andreopoulos B."/>
            <person name="Lu D."/>
            <person name="Skrede I."/>
            <person name="Drula E."/>
            <person name="Henrissat B."/>
            <person name="Morin E."/>
            <person name="Kohler A."/>
            <person name="Barry K."/>
            <person name="LaButti K."/>
            <person name="Morin E."/>
            <person name="Salamov A."/>
            <person name="Lipzen A."/>
            <person name="Mereny Z."/>
            <person name="Hegedus B."/>
            <person name="Baldrian P."/>
            <person name="Stursova M."/>
            <person name="Weitz H."/>
            <person name="Taylor A."/>
            <person name="Grigoriev I.V."/>
            <person name="Nagy L.G."/>
            <person name="Martin F."/>
            <person name="Kauserud H."/>
        </authorList>
    </citation>
    <scope>NUCLEOTIDE SEQUENCE</scope>
    <source>
        <strain evidence="3">CBHHK002</strain>
    </source>
</reference>
<evidence type="ECO:0000313" key="4">
    <source>
        <dbReference type="Proteomes" id="UP001218218"/>
    </source>
</evidence>
<evidence type="ECO:0000256" key="1">
    <source>
        <dbReference type="SAM" id="MobiDB-lite"/>
    </source>
</evidence>
<dbReference type="SUPFAM" id="SSF48452">
    <property type="entry name" value="TPR-like"/>
    <property type="match status" value="2"/>
</dbReference>
<dbReference type="EMBL" id="JARIHO010000001">
    <property type="protein sequence ID" value="KAJ7367682.1"/>
    <property type="molecule type" value="Genomic_DNA"/>
</dbReference>
<dbReference type="InterPro" id="IPR011990">
    <property type="entry name" value="TPR-like_helical_dom_sf"/>
</dbReference>
<feature type="transmembrane region" description="Helical" evidence="2">
    <location>
        <begin position="30"/>
        <end position="50"/>
    </location>
</feature>
<accession>A0AAD7ATJ1</accession>
<dbReference type="Proteomes" id="UP001218218">
    <property type="component" value="Unassembled WGS sequence"/>
</dbReference>
<sequence>MFPRPTSLSIFCNSASESCRHITQKYYNHGCLFGSLYIGLLYAVLPGLGWKMDPFTVTATIITLVTFIKDLIEVDEGIRRSIEKVRNSSAQKQLLKRMQVNENRRQVRELMDDVVRILYDLDNLLGATKTHFVGHSALGNLKAEMLYVHSKCRKISPVQLPGFCGVSSQLKAWRKHNNLEGRIGHLKEHAFSAARIEQTTLRIEQALIINNVENQVKAQHLEELMAQVLLETQFGHNVANRTINIISADPTHTSLESQYISAQTMCLINLLEQLLISGKLVLDAPLLDPTQISHFIFEEHRPLHLLHQILEATIEINRSRDLRIPLKSMKNIMVSLRVSLCNLGMASESIAWEHLKIWMLHYLGCSATTSPDMAHTMTMLSIAYQRQHQFQSAIQASQQSLNLWRHLSDSLPGVDNHICLIIVLKTHARNLLETGEKIAALSIAQDTVSLSHLVLGQIIDSGSVSPSSVDDFKAVWSYGVFFELAKALSSLDHHVELYEATKEGYQAILQLPDNSPPSMENIHIFLEPNLDHPSPKLDTTGFINIDLGPLGGIQVGDVVRAFYTFPTNSTKVLIWNIIITYFDEANLVLCDMVALLEVLAKTIRHFGAILVSSESDWEWVLEDLFEPIFRHFWRTALLDDALKVSEEVIKYLNSHHYTDNTVACRWKLNQCFILCDMGRFSDAAGMAQQTTMASVPEEIFLHPCIIQTRILCCAGRNQEALQLLWRGVVAGCRKDWENNVKVFHLQLNMLLVESAATWGHLGHRERALEEAEQAVAACRKDTGPDEHVEEQKCILIHSLVTLSDCLDRLGRNDEALTAAQEVVLLYTENVPQMWGNFLYTIKRPELGANAFHVLSLRLKTSGMAEQALVNAENTTELYRMSGTRHLPALASNLRNLSSSLWHVGRRDKAITASRQAVGAIQEVGGLETYFLPALAKALDQLVNYFREEGDVGGASAAVAECAEVQKEFAALPPQPEFVFEKVVAELEEQAAVCEAPLYASEADEDPDTSVVGASTSKPSSLSSTTGCPSIDTQSKLCEVSNAGGDDVAINGSTNDATLVVEGKNATDTAIHSIKHVLNKPLLVEVRLSMRSTIMDILWWIILGISFAVACKRAV</sequence>
<dbReference type="PANTHER" id="PTHR19959:SF119">
    <property type="entry name" value="FUNGAL LIPASE-LIKE DOMAIN-CONTAINING PROTEIN"/>
    <property type="match status" value="1"/>
</dbReference>
<feature type="region of interest" description="Disordered" evidence="1">
    <location>
        <begin position="1003"/>
        <end position="1027"/>
    </location>
</feature>
<dbReference type="Gene3D" id="1.25.40.10">
    <property type="entry name" value="Tetratricopeptide repeat domain"/>
    <property type="match status" value="2"/>
</dbReference>
<keyword evidence="2" id="KW-1133">Transmembrane helix</keyword>
<evidence type="ECO:0000256" key="2">
    <source>
        <dbReference type="SAM" id="Phobius"/>
    </source>
</evidence>
<dbReference type="AlphaFoldDB" id="A0AAD7ATJ1"/>
<comment type="caution">
    <text evidence="3">The sequence shown here is derived from an EMBL/GenBank/DDBJ whole genome shotgun (WGS) entry which is preliminary data.</text>
</comment>
<keyword evidence="2" id="KW-0812">Transmembrane</keyword>
<keyword evidence="2" id="KW-0472">Membrane</keyword>